<dbReference type="STRING" id="1367422.A0A178ZQI7"/>
<dbReference type="RefSeq" id="XP_018695461.1">
    <property type="nucleotide sequence ID" value="XM_018835811.1"/>
</dbReference>
<dbReference type="AlphaFoldDB" id="A0A178ZQI7"/>
<proteinExistence type="predicted"/>
<accession>A0A178ZQI7</accession>
<dbReference type="SUPFAM" id="SSF52540">
    <property type="entry name" value="P-loop containing nucleoside triphosphate hydrolases"/>
    <property type="match status" value="1"/>
</dbReference>
<sequence>MLVGICGSICSGKHTTAEYLVQRHGFLRLHLPTPQQFQPSPSPSPSPSHDLSPDYLRLLPSVTDQIGTRGLSFPDVESLLDFVTRRWREHWVLTDIYDEATLEILLRRPFFLLLNVDAPLGTRFERFQER</sequence>
<keyword evidence="3" id="KW-1185">Reference proteome</keyword>
<organism evidence="2 3">
    <name type="scientific">Fonsecaea erecta</name>
    <dbReference type="NCBI Taxonomy" id="1367422"/>
    <lineage>
        <taxon>Eukaryota</taxon>
        <taxon>Fungi</taxon>
        <taxon>Dikarya</taxon>
        <taxon>Ascomycota</taxon>
        <taxon>Pezizomycotina</taxon>
        <taxon>Eurotiomycetes</taxon>
        <taxon>Chaetothyriomycetidae</taxon>
        <taxon>Chaetothyriales</taxon>
        <taxon>Herpotrichiellaceae</taxon>
        <taxon>Fonsecaea</taxon>
    </lineage>
</organism>
<dbReference type="Gene3D" id="3.40.50.300">
    <property type="entry name" value="P-loop containing nucleotide triphosphate hydrolases"/>
    <property type="match status" value="1"/>
</dbReference>
<dbReference type="OrthoDB" id="6710946at2759"/>
<protein>
    <recommendedName>
        <fullName evidence="4">P-loop containing nucleoside triphosphate hydrolase protein</fullName>
    </recommendedName>
</protein>
<evidence type="ECO:0000313" key="3">
    <source>
        <dbReference type="Proteomes" id="UP000078343"/>
    </source>
</evidence>
<dbReference type="Proteomes" id="UP000078343">
    <property type="component" value="Unassembled WGS sequence"/>
</dbReference>
<comment type="caution">
    <text evidence="2">The sequence shown here is derived from an EMBL/GenBank/DDBJ whole genome shotgun (WGS) entry which is preliminary data.</text>
</comment>
<feature type="region of interest" description="Disordered" evidence="1">
    <location>
        <begin position="32"/>
        <end position="52"/>
    </location>
</feature>
<gene>
    <name evidence="2" type="ORF">AYL99_04297</name>
</gene>
<dbReference type="InterPro" id="IPR027417">
    <property type="entry name" value="P-loop_NTPase"/>
</dbReference>
<evidence type="ECO:0000313" key="2">
    <source>
        <dbReference type="EMBL" id="OAP62094.1"/>
    </source>
</evidence>
<reference evidence="2 3" key="1">
    <citation type="submission" date="2016-04" db="EMBL/GenBank/DDBJ databases">
        <title>Draft genome of Fonsecaea erecta CBS 125763.</title>
        <authorList>
            <person name="Weiss V.A."/>
            <person name="Vicente V.A."/>
            <person name="Raittz R.T."/>
            <person name="Moreno L.F."/>
            <person name="De Souza E.M."/>
            <person name="Pedrosa F.O."/>
            <person name="Steffens M.B."/>
            <person name="Faoro H."/>
            <person name="Tadra-Sfeir M.Z."/>
            <person name="Najafzadeh M.J."/>
            <person name="Felipe M.S."/>
            <person name="Teixeira M."/>
            <person name="Sun J."/>
            <person name="Xi L."/>
            <person name="Gomes R."/>
            <person name="De Azevedo C.M."/>
            <person name="Salgado C.G."/>
            <person name="Da Silva M.B."/>
            <person name="Nascimento M.F."/>
            <person name="Queiroz-Telles F."/>
            <person name="Attili D.S."/>
            <person name="Gorbushina A."/>
        </authorList>
    </citation>
    <scope>NUCLEOTIDE SEQUENCE [LARGE SCALE GENOMIC DNA]</scope>
    <source>
        <strain evidence="2 3">CBS 125763</strain>
    </source>
</reference>
<dbReference type="EMBL" id="LVYI01000003">
    <property type="protein sequence ID" value="OAP62094.1"/>
    <property type="molecule type" value="Genomic_DNA"/>
</dbReference>
<evidence type="ECO:0000256" key="1">
    <source>
        <dbReference type="SAM" id="MobiDB-lite"/>
    </source>
</evidence>
<evidence type="ECO:0008006" key="4">
    <source>
        <dbReference type="Google" id="ProtNLM"/>
    </source>
</evidence>
<dbReference type="GeneID" id="30008466"/>
<name>A0A178ZQI7_9EURO</name>